<sequence length="273" mass="30470">MEICGSRSPFDCLLLELFPKDLDDTLYSPTIGIGQACKRNIEEFLAGKCGVSAERACSLRVEHFRNHGSSLAGLLDLGHDVHPDEYHSFVHGRLPYELIQPEAELRELLDSITQPKILFTNSDRQHAKRALQRLGIEEECFHRIICFETMNPHLFGDEREDSKTPEVVLKPSAKAMETAVRLAGFPPHRTLFVDDSERNIAAGKAIGLRTALVGKREKTKEADYLLDSICALRQLIPEIWGEQEKVEAGGEHGVTTTTRPELDSIRATTIIGA</sequence>
<dbReference type="NCBIfam" id="TIGR01993">
    <property type="entry name" value="Pyr-5-nucltdase"/>
    <property type="match status" value="1"/>
</dbReference>
<comment type="caution">
    <text evidence="1">The sequence shown here is derived from an EMBL/GenBank/DDBJ whole genome shotgun (WGS) entry which is preliminary data.</text>
</comment>
<dbReference type="SFLD" id="SFLDS00003">
    <property type="entry name" value="Haloacid_Dehalogenase"/>
    <property type="match status" value="1"/>
</dbReference>
<dbReference type="PANTHER" id="PTHR12725">
    <property type="entry name" value="HALOACID DEHALOGENASE-LIKE HYDROLASE"/>
    <property type="match status" value="1"/>
</dbReference>
<evidence type="ECO:0000313" key="2">
    <source>
        <dbReference type="Proteomes" id="UP000317650"/>
    </source>
</evidence>
<dbReference type="SFLD" id="SFLDG01132">
    <property type="entry name" value="C1.5.3:_5'-Nucleotidase_Like"/>
    <property type="match status" value="1"/>
</dbReference>
<gene>
    <name evidence="1" type="ORF">C4D60_Mb04t06550</name>
</gene>
<dbReference type="InterPro" id="IPR010237">
    <property type="entry name" value="Pyr-5-nucltdase"/>
</dbReference>
<reference evidence="1 2" key="1">
    <citation type="journal article" date="2019" name="Nat. Plants">
        <title>Genome sequencing of Musa balbisiana reveals subgenome evolution and function divergence in polyploid bananas.</title>
        <authorList>
            <person name="Yao X."/>
        </authorList>
    </citation>
    <scope>NUCLEOTIDE SEQUENCE [LARGE SCALE GENOMIC DNA]</scope>
    <source>
        <strain evidence="2">cv. DH-PKW</strain>
        <tissue evidence="1">Leaves</tissue>
    </source>
</reference>
<dbReference type="SFLD" id="SFLDG01129">
    <property type="entry name" value="C1.5:_HAD__Beta-PGM__Phosphata"/>
    <property type="match status" value="1"/>
</dbReference>
<dbReference type="NCBIfam" id="TIGR01509">
    <property type="entry name" value="HAD-SF-IA-v3"/>
    <property type="match status" value="1"/>
</dbReference>
<dbReference type="InterPro" id="IPR023214">
    <property type="entry name" value="HAD_sf"/>
</dbReference>
<dbReference type="Pfam" id="PF00702">
    <property type="entry name" value="Hydrolase"/>
    <property type="match status" value="1"/>
</dbReference>
<proteinExistence type="predicted"/>
<dbReference type="AlphaFoldDB" id="A0A4V4H9K2"/>
<dbReference type="InterPro" id="IPR036412">
    <property type="entry name" value="HAD-like_sf"/>
</dbReference>
<dbReference type="EMBL" id="PYDT01000001">
    <property type="protein sequence ID" value="THU71915.1"/>
    <property type="molecule type" value="Genomic_DNA"/>
</dbReference>
<dbReference type="Proteomes" id="UP000317650">
    <property type="component" value="Chromosome 4"/>
</dbReference>
<dbReference type="STRING" id="52838.A0A4V4H9K2"/>
<organism evidence="1 2">
    <name type="scientific">Musa balbisiana</name>
    <name type="common">Banana</name>
    <dbReference type="NCBI Taxonomy" id="52838"/>
    <lineage>
        <taxon>Eukaryota</taxon>
        <taxon>Viridiplantae</taxon>
        <taxon>Streptophyta</taxon>
        <taxon>Embryophyta</taxon>
        <taxon>Tracheophyta</taxon>
        <taxon>Spermatophyta</taxon>
        <taxon>Magnoliopsida</taxon>
        <taxon>Liliopsida</taxon>
        <taxon>Zingiberales</taxon>
        <taxon>Musaceae</taxon>
        <taxon>Musa</taxon>
    </lineage>
</organism>
<dbReference type="Gene3D" id="3.40.50.1000">
    <property type="entry name" value="HAD superfamily/HAD-like"/>
    <property type="match status" value="1"/>
</dbReference>
<evidence type="ECO:0000313" key="1">
    <source>
        <dbReference type="EMBL" id="THU71915.1"/>
    </source>
</evidence>
<dbReference type="SUPFAM" id="SSF56784">
    <property type="entry name" value="HAD-like"/>
    <property type="match status" value="1"/>
</dbReference>
<dbReference type="PANTHER" id="PTHR12725:SF81">
    <property type="entry name" value="OS03G0701200 PROTEIN"/>
    <property type="match status" value="1"/>
</dbReference>
<name>A0A4V4H9K2_MUSBA</name>
<protein>
    <submittedName>
        <fullName evidence="1">Uncharacterized protein</fullName>
    </submittedName>
</protein>
<accession>A0A4V4H9K2</accession>
<dbReference type="Gene3D" id="1.10.150.450">
    <property type="match status" value="1"/>
</dbReference>
<dbReference type="InterPro" id="IPR006439">
    <property type="entry name" value="HAD-SF_hydro_IA"/>
</dbReference>
<keyword evidence="2" id="KW-1185">Reference proteome</keyword>